<dbReference type="Proteomes" id="UP001300745">
    <property type="component" value="Unassembled WGS sequence"/>
</dbReference>
<dbReference type="RefSeq" id="WP_266000723.1">
    <property type="nucleotide sequence ID" value="NZ_JAPJDN010000049.1"/>
</dbReference>
<evidence type="ECO:0000313" key="3">
    <source>
        <dbReference type="Proteomes" id="UP001300745"/>
    </source>
</evidence>
<gene>
    <name evidence="2" type="ORF">ORI27_29595</name>
</gene>
<dbReference type="InterPro" id="IPR029032">
    <property type="entry name" value="AhpD-like"/>
</dbReference>
<accession>A0ABT3SN18</accession>
<dbReference type="PANTHER" id="PTHR33570:SF2">
    <property type="entry name" value="CARBOXYMUCONOLACTONE DECARBOXYLASE-LIKE DOMAIN-CONTAINING PROTEIN"/>
    <property type="match status" value="1"/>
</dbReference>
<dbReference type="PANTHER" id="PTHR33570">
    <property type="entry name" value="4-CARBOXYMUCONOLACTONE DECARBOXYLASE FAMILY PROTEIN"/>
    <property type="match status" value="1"/>
</dbReference>
<dbReference type="Pfam" id="PF02627">
    <property type="entry name" value="CMD"/>
    <property type="match status" value="1"/>
</dbReference>
<comment type="caution">
    <text evidence="2">The sequence shown here is derived from an EMBL/GenBank/DDBJ whole genome shotgun (WGS) entry which is preliminary data.</text>
</comment>
<protein>
    <submittedName>
        <fullName evidence="2">Carboxymuconolactone decarboxylase family protein</fullName>
    </submittedName>
</protein>
<reference evidence="2 3" key="1">
    <citation type="submission" date="2022-11" db="EMBL/GenBank/DDBJ databases">
        <title>Mycobacterium sp. nov.</title>
        <authorList>
            <person name="Papic B."/>
            <person name="Spicic S."/>
            <person name="Duvnjak S."/>
        </authorList>
    </citation>
    <scope>NUCLEOTIDE SEQUENCE [LARGE SCALE GENOMIC DNA]</scope>
    <source>
        <strain evidence="2 3">CVI_P4</strain>
    </source>
</reference>
<dbReference type="EMBL" id="JAPJDO010000049">
    <property type="protein sequence ID" value="MCX2940853.1"/>
    <property type="molecule type" value="Genomic_DNA"/>
</dbReference>
<dbReference type="Gene3D" id="1.20.1290.10">
    <property type="entry name" value="AhpD-like"/>
    <property type="match status" value="1"/>
</dbReference>
<organism evidence="2 3">
    <name type="scientific">Mycobacterium pinniadriaticum</name>
    <dbReference type="NCBI Taxonomy" id="2994102"/>
    <lineage>
        <taxon>Bacteria</taxon>
        <taxon>Bacillati</taxon>
        <taxon>Actinomycetota</taxon>
        <taxon>Actinomycetes</taxon>
        <taxon>Mycobacteriales</taxon>
        <taxon>Mycobacteriaceae</taxon>
        <taxon>Mycobacterium</taxon>
    </lineage>
</organism>
<name>A0ABT3SN18_9MYCO</name>
<keyword evidence="3" id="KW-1185">Reference proteome</keyword>
<feature type="domain" description="Carboxymuconolactone decarboxylase-like" evidence="1">
    <location>
        <begin position="76"/>
        <end position="158"/>
    </location>
</feature>
<proteinExistence type="predicted"/>
<dbReference type="InterPro" id="IPR003779">
    <property type="entry name" value="CMD-like"/>
</dbReference>
<sequence length="194" mass="21480">MSLYADGQTLQLTRCHLNSALAELTADEQDKLIEEAQLMDHSREELRRVGAARRQRAQGAKHEALQSSLMAIDANLAQWSDEFVFGQVWTDSDLAWREQMLVAITALAALGHHAQLRNYLHGAFQGGIEESALRHALSMLTVYAGFPVAIQALNVLREVVARELSAAAADTAPQRIVAFCAGMLTRLFERRQPT</sequence>
<dbReference type="SUPFAM" id="SSF69118">
    <property type="entry name" value="AhpD-like"/>
    <property type="match status" value="1"/>
</dbReference>
<dbReference type="InterPro" id="IPR052512">
    <property type="entry name" value="4CMD/NDH-1_regulator"/>
</dbReference>
<evidence type="ECO:0000313" key="2">
    <source>
        <dbReference type="EMBL" id="MCX2940853.1"/>
    </source>
</evidence>
<evidence type="ECO:0000259" key="1">
    <source>
        <dbReference type="Pfam" id="PF02627"/>
    </source>
</evidence>